<comment type="similarity">
    <text evidence="2">Belongs to the P2X receptor family.</text>
</comment>
<dbReference type="AlphaFoldDB" id="A0A814XVA3"/>
<keyword evidence="9" id="KW-0407">Ion channel</keyword>
<evidence type="ECO:0000256" key="4">
    <source>
        <dbReference type="ARBA" id="ARBA00022692"/>
    </source>
</evidence>
<name>A0A814XVA3_ADIRI</name>
<evidence type="ECO:0000313" key="12">
    <source>
        <dbReference type="EMBL" id="CAF1221123.1"/>
    </source>
</evidence>
<keyword evidence="7 10" id="KW-0472">Membrane</keyword>
<dbReference type="GO" id="GO:0005886">
    <property type="term" value="C:plasma membrane"/>
    <property type="evidence" value="ECO:0007669"/>
    <property type="project" value="InterPro"/>
</dbReference>
<dbReference type="PRINTS" id="PR01307">
    <property type="entry name" value="P2XRECEPTOR"/>
</dbReference>
<organism evidence="12 13">
    <name type="scientific">Adineta ricciae</name>
    <name type="common">Rotifer</name>
    <dbReference type="NCBI Taxonomy" id="249248"/>
    <lineage>
        <taxon>Eukaryota</taxon>
        <taxon>Metazoa</taxon>
        <taxon>Spiralia</taxon>
        <taxon>Gnathifera</taxon>
        <taxon>Rotifera</taxon>
        <taxon>Eurotatoria</taxon>
        <taxon>Bdelloidea</taxon>
        <taxon>Adinetida</taxon>
        <taxon>Adinetidae</taxon>
        <taxon>Adineta</taxon>
    </lineage>
</organism>
<evidence type="ECO:0000256" key="6">
    <source>
        <dbReference type="ARBA" id="ARBA00023065"/>
    </source>
</evidence>
<dbReference type="Pfam" id="PF00864">
    <property type="entry name" value="P2X_receptor"/>
    <property type="match status" value="1"/>
</dbReference>
<dbReference type="PANTHER" id="PTHR10125">
    <property type="entry name" value="P2X PURINOCEPTOR"/>
    <property type="match status" value="1"/>
</dbReference>
<evidence type="ECO:0000256" key="7">
    <source>
        <dbReference type="ARBA" id="ARBA00023136"/>
    </source>
</evidence>
<evidence type="ECO:0000256" key="5">
    <source>
        <dbReference type="ARBA" id="ARBA00022989"/>
    </source>
</evidence>
<dbReference type="EMBL" id="CAJNOJ010000016">
    <property type="protein sequence ID" value="CAF0820062.1"/>
    <property type="molecule type" value="Genomic_DNA"/>
</dbReference>
<protein>
    <recommendedName>
        <fullName evidence="14">Purinergic receptor</fullName>
    </recommendedName>
</protein>
<keyword evidence="6" id="KW-0406">Ion transport</keyword>
<evidence type="ECO:0000313" key="11">
    <source>
        <dbReference type="EMBL" id="CAF0820062.1"/>
    </source>
</evidence>
<evidence type="ECO:0008006" key="14">
    <source>
        <dbReference type="Google" id="ProtNLM"/>
    </source>
</evidence>
<evidence type="ECO:0000256" key="8">
    <source>
        <dbReference type="ARBA" id="ARBA00023286"/>
    </source>
</evidence>
<keyword evidence="8" id="KW-1071">Ligand-gated ion channel</keyword>
<keyword evidence="5 10" id="KW-1133">Transmembrane helix</keyword>
<reference evidence="12" key="1">
    <citation type="submission" date="2021-02" db="EMBL/GenBank/DDBJ databases">
        <authorList>
            <person name="Nowell W R."/>
        </authorList>
    </citation>
    <scope>NUCLEOTIDE SEQUENCE</scope>
</reference>
<dbReference type="InterPro" id="IPR059116">
    <property type="entry name" value="P2X_receptor"/>
</dbReference>
<dbReference type="OrthoDB" id="494673at2759"/>
<dbReference type="EMBL" id="CAJNOR010001926">
    <property type="protein sequence ID" value="CAF1221123.1"/>
    <property type="molecule type" value="Genomic_DNA"/>
</dbReference>
<evidence type="ECO:0000256" key="1">
    <source>
        <dbReference type="ARBA" id="ARBA00004308"/>
    </source>
</evidence>
<feature type="transmembrane region" description="Helical" evidence="10">
    <location>
        <begin position="354"/>
        <end position="372"/>
    </location>
</feature>
<comment type="subcellular location">
    <subcellularLocation>
        <location evidence="1">Endomembrane system</location>
    </subcellularLocation>
</comment>
<dbReference type="Proteomes" id="UP000663852">
    <property type="component" value="Unassembled WGS sequence"/>
</dbReference>
<gene>
    <name evidence="11" type="ORF">EDS130_LOCUS5807</name>
    <name evidence="12" type="ORF">XAT740_LOCUS24715</name>
</gene>
<evidence type="ECO:0000256" key="3">
    <source>
        <dbReference type="ARBA" id="ARBA00022448"/>
    </source>
</evidence>
<evidence type="ECO:0000313" key="13">
    <source>
        <dbReference type="Proteomes" id="UP000663828"/>
    </source>
</evidence>
<evidence type="ECO:0000256" key="10">
    <source>
        <dbReference type="SAM" id="Phobius"/>
    </source>
</evidence>
<dbReference type="InterPro" id="IPR001429">
    <property type="entry name" value="P2X_purnocptor"/>
</dbReference>
<dbReference type="GO" id="GO:0001614">
    <property type="term" value="F:purinergic nucleotide receptor activity"/>
    <property type="evidence" value="ECO:0007669"/>
    <property type="project" value="InterPro"/>
</dbReference>
<sequence length="395" mass="44204">MGGSVKDSCSSLFRSVLFSYSTVKLVKVPNTPIGILNRILQLGILLYIIGYIVVWKRGYQQFQEPHGTSVIKVKGIARVTGSGNSTYFTSDDTKYIWDTAEYEMPPIENNAFFVATHQTITRNQTQGKCPTALDDKLFCTAKNKTICVAGKPTRNTFGFYTGDCVPSQEDDNITVCEMEGWCPEELSDSLDYVINEQDLRSFTIFLKTMVSFSLFKKKLRNIQTDVDFQCRFDGTAATASCPIFPMGYILDQLDTNKTALLLEGGLIEILQDWSCNFDLHPKSCTPKYEFSLLQSGDDALSPGINYRSAQKYYEGGRDRRTLSKVYGLRFVVTISGKGGQFNIVNLFVAIGSGIGFMVIAGIVCDAIFMYVHRSRRKYREGKISICEVEGYDAMA</sequence>
<dbReference type="Gene3D" id="2.60.490.10">
    <property type="entry name" value="atp-gated p2x4 ion channel domain"/>
    <property type="match status" value="1"/>
</dbReference>
<dbReference type="GO" id="GO:0070588">
    <property type="term" value="P:calcium ion transmembrane transport"/>
    <property type="evidence" value="ECO:0007669"/>
    <property type="project" value="TreeGrafter"/>
</dbReference>
<dbReference type="GO" id="GO:0012505">
    <property type="term" value="C:endomembrane system"/>
    <property type="evidence" value="ECO:0007669"/>
    <property type="project" value="UniProtKB-SubCell"/>
</dbReference>
<accession>A0A814XVA3</accession>
<dbReference type="Proteomes" id="UP000663828">
    <property type="component" value="Unassembled WGS sequence"/>
</dbReference>
<dbReference type="InterPro" id="IPR027309">
    <property type="entry name" value="P2X_extracellular_dom_sf"/>
</dbReference>
<keyword evidence="4 10" id="KW-0812">Transmembrane</keyword>
<dbReference type="Gene3D" id="1.10.287.940">
    <property type="entry name" value="atp-gated p2x4 ion channel"/>
    <property type="match status" value="1"/>
</dbReference>
<feature type="transmembrane region" description="Helical" evidence="10">
    <location>
        <begin position="326"/>
        <end position="348"/>
    </location>
</feature>
<comment type="caution">
    <text evidence="12">The sequence shown here is derived from an EMBL/GenBank/DDBJ whole genome shotgun (WGS) entry which is preliminary data.</text>
</comment>
<keyword evidence="13" id="KW-1185">Reference proteome</keyword>
<proteinExistence type="inferred from homology"/>
<dbReference type="GO" id="GO:0033198">
    <property type="term" value="P:response to ATP"/>
    <property type="evidence" value="ECO:0007669"/>
    <property type="project" value="InterPro"/>
</dbReference>
<dbReference type="NCBIfam" id="TIGR00863">
    <property type="entry name" value="P2X"/>
    <property type="match status" value="1"/>
</dbReference>
<dbReference type="GO" id="GO:0098794">
    <property type="term" value="C:postsynapse"/>
    <property type="evidence" value="ECO:0007669"/>
    <property type="project" value="GOC"/>
</dbReference>
<evidence type="ECO:0000256" key="9">
    <source>
        <dbReference type="ARBA" id="ARBA00023303"/>
    </source>
</evidence>
<dbReference type="PANTHER" id="PTHR10125:SF31">
    <property type="entry name" value="P2X RECEPTOR E"/>
    <property type="match status" value="1"/>
</dbReference>
<keyword evidence="3" id="KW-0813">Transport</keyword>
<evidence type="ECO:0000256" key="2">
    <source>
        <dbReference type="ARBA" id="ARBA00009848"/>
    </source>
</evidence>
<feature type="transmembrane region" description="Helical" evidence="10">
    <location>
        <begin position="35"/>
        <end position="54"/>
    </location>
</feature>
<dbReference type="GO" id="GO:0004931">
    <property type="term" value="F:extracellularly ATP-gated monoatomic cation channel activity"/>
    <property type="evidence" value="ECO:0007669"/>
    <property type="project" value="InterPro"/>
</dbReference>